<evidence type="ECO:0000313" key="6">
    <source>
        <dbReference type="Proteomes" id="UP000826802"/>
    </source>
</evidence>
<accession>A0AAJ4P8R0</accession>
<dbReference type="InterPro" id="IPR019888">
    <property type="entry name" value="Tscrpt_reg_AsnC-like"/>
</dbReference>
<dbReference type="InterPro" id="IPR036390">
    <property type="entry name" value="WH_DNA-bd_sf"/>
</dbReference>
<protein>
    <submittedName>
        <fullName evidence="5">Lrp/AsnC family transcriptional regulator</fullName>
    </submittedName>
</protein>
<dbReference type="SUPFAM" id="SSF54909">
    <property type="entry name" value="Dimeric alpha+beta barrel"/>
    <property type="match status" value="1"/>
</dbReference>
<keyword evidence="3" id="KW-0804">Transcription</keyword>
<keyword evidence="6" id="KW-1185">Reference proteome</keyword>
<name>A0AAJ4P8R0_9STAP</name>
<keyword evidence="2" id="KW-0238">DNA-binding</keyword>
<dbReference type="RefSeq" id="WP_103214387.1">
    <property type="nucleotide sequence ID" value="NZ_CP079981.1"/>
</dbReference>
<dbReference type="PRINTS" id="PR00033">
    <property type="entry name" value="HTHASNC"/>
</dbReference>
<feature type="domain" description="HTH asnC-type" evidence="4">
    <location>
        <begin position="9"/>
        <end position="63"/>
    </location>
</feature>
<reference evidence="5 6" key="1">
    <citation type="submission" date="2021-07" db="EMBL/GenBank/DDBJ databases">
        <title>Prevalence and characterization of methicillin-resistant Macrococcus spp. in food producing animals and meat in Switzerland in 2019.</title>
        <authorList>
            <person name="Keller J.E."/>
            <person name="Schwendener S."/>
            <person name="Neuenschwander J."/>
            <person name="Overesch G."/>
            <person name="Perreten V."/>
        </authorList>
    </citation>
    <scope>NUCLEOTIDE SEQUENCE [LARGE SCALE GENOMIC DNA]</scope>
    <source>
        <strain evidence="5 6">19Msa0936</strain>
    </source>
</reference>
<dbReference type="PROSITE" id="PS00519">
    <property type="entry name" value="HTH_ASNC_1"/>
    <property type="match status" value="1"/>
</dbReference>
<dbReference type="GO" id="GO:0005829">
    <property type="term" value="C:cytosol"/>
    <property type="evidence" value="ECO:0007669"/>
    <property type="project" value="TreeGrafter"/>
</dbReference>
<dbReference type="Pfam" id="PF01037">
    <property type="entry name" value="AsnC_trans_reg"/>
    <property type="match status" value="1"/>
</dbReference>
<dbReference type="PROSITE" id="PS50956">
    <property type="entry name" value="HTH_ASNC_2"/>
    <property type="match status" value="1"/>
</dbReference>
<dbReference type="AlphaFoldDB" id="A0AAJ4P8R0"/>
<dbReference type="Gene3D" id="3.30.70.920">
    <property type="match status" value="1"/>
</dbReference>
<organism evidence="5 6">
    <name type="scientific">Macrococcoides bohemicum</name>
    <dbReference type="NCBI Taxonomy" id="1903056"/>
    <lineage>
        <taxon>Bacteria</taxon>
        <taxon>Bacillati</taxon>
        <taxon>Bacillota</taxon>
        <taxon>Bacilli</taxon>
        <taxon>Bacillales</taxon>
        <taxon>Staphylococcaceae</taxon>
        <taxon>Macrococcoides</taxon>
    </lineage>
</organism>
<dbReference type="InterPro" id="IPR000485">
    <property type="entry name" value="AsnC-type_HTH_dom"/>
</dbReference>
<dbReference type="InterPro" id="IPR011991">
    <property type="entry name" value="ArsR-like_HTH"/>
</dbReference>
<dbReference type="GO" id="GO:0043200">
    <property type="term" value="P:response to amino acid"/>
    <property type="evidence" value="ECO:0007669"/>
    <property type="project" value="TreeGrafter"/>
</dbReference>
<dbReference type="InterPro" id="IPR019885">
    <property type="entry name" value="Tscrpt_reg_HTH_AsnC-type_CS"/>
</dbReference>
<dbReference type="Proteomes" id="UP000826802">
    <property type="component" value="Chromosome"/>
</dbReference>
<dbReference type="InterPro" id="IPR019887">
    <property type="entry name" value="Tscrpt_reg_AsnC/Lrp_C"/>
</dbReference>
<dbReference type="SUPFAM" id="SSF46785">
    <property type="entry name" value="Winged helix' DNA-binding domain"/>
    <property type="match status" value="1"/>
</dbReference>
<dbReference type="FunFam" id="1.10.10.10:FF:000186">
    <property type="entry name" value="AsnC family transcriptional regulator"/>
    <property type="match status" value="1"/>
</dbReference>
<keyword evidence="1" id="KW-0805">Transcription regulation</keyword>
<evidence type="ECO:0000313" key="5">
    <source>
        <dbReference type="EMBL" id="QYA42692.1"/>
    </source>
</evidence>
<dbReference type="PANTHER" id="PTHR30154:SF53">
    <property type="entry name" value="HTH-TYPE TRANSCRIPTIONAL REGULATOR LRPC"/>
    <property type="match status" value="1"/>
</dbReference>
<dbReference type="InterPro" id="IPR036388">
    <property type="entry name" value="WH-like_DNA-bd_sf"/>
</dbReference>
<dbReference type="InterPro" id="IPR011008">
    <property type="entry name" value="Dimeric_a/b-barrel"/>
</dbReference>
<dbReference type="GeneID" id="61130654"/>
<sequence>MNDLINDNILEILTENSRITMNDLGRRVNLSPPAVRERVKKLEEQGVIKYYTIDIDYKKLGYTIEMIVEIVIKNNRYDDFKAFVMNQKNIDFCYRISGEACYIFKVLFEDMEQVESFIDVLQPYGHTKSHLVFSTVKK</sequence>
<dbReference type="GO" id="GO:0043565">
    <property type="term" value="F:sequence-specific DNA binding"/>
    <property type="evidence" value="ECO:0007669"/>
    <property type="project" value="InterPro"/>
</dbReference>
<dbReference type="SMART" id="SM00344">
    <property type="entry name" value="HTH_ASNC"/>
    <property type="match status" value="1"/>
</dbReference>
<evidence type="ECO:0000256" key="1">
    <source>
        <dbReference type="ARBA" id="ARBA00023015"/>
    </source>
</evidence>
<evidence type="ECO:0000259" key="4">
    <source>
        <dbReference type="PROSITE" id="PS50956"/>
    </source>
</evidence>
<evidence type="ECO:0000256" key="2">
    <source>
        <dbReference type="ARBA" id="ARBA00023125"/>
    </source>
</evidence>
<dbReference type="EMBL" id="CP079981">
    <property type="protein sequence ID" value="QYA42692.1"/>
    <property type="molecule type" value="Genomic_DNA"/>
</dbReference>
<dbReference type="Pfam" id="PF13412">
    <property type="entry name" value="HTH_24"/>
    <property type="match status" value="1"/>
</dbReference>
<gene>
    <name evidence="5" type="ORF">KYI11_01750</name>
</gene>
<dbReference type="Gene3D" id="1.10.10.10">
    <property type="entry name" value="Winged helix-like DNA-binding domain superfamily/Winged helix DNA-binding domain"/>
    <property type="match status" value="1"/>
</dbReference>
<dbReference type="CDD" id="cd00090">
    <property type="entry name" value="HTH_ARSR"/>
    <property type="match status" value="1"/>
</dbReference>
<dbReference type="PANTHER" id="PTHR30154">
    <property type="entry name" value="LEUCINE-RESPONSIVE REGULATORY PROTEIN"/>
    <property type="match status" value="1"/>
</dbReference>
<evidence type="ECO:0000256" key="3">
    <source>
        <dbReference type="ARBA" id="ARBA00023163"/>
    </source>
</evidence>
<proteinExistence type="predicted"/>